<reference evidence="3" key="1">
    <citation type="submission" date="2021-02" db="EMBL/GenBank/DDBJ databases">
        <authorList>
            <person name="Steward A R."/>
        </authorList>
    </citation>
    <scope>NUCLEOTIDE SEQUENCE</scope>
</reference>
<comment type="caution">
    <text evidence="3">The sequence shown here is derived from an EMBL/GenBank/DDBJ whole genome shotgun (WGS) entry which is preliminary data.</text>
</comment>
<dbReference type="Proteomes" id="UP000663880">
    <property type="component" value="Unassembled WGS sequence"/>
</dbReference>
<protein>
    <recommendedName>
        <fullName evidence="2">Mutator-like transposase domain-containing protein</fullName>
    </recommendedName>
</protein>
<keyword evidence="4" id="KW-1185">Reference proteome</keyword>
<proteinExistence type="predicted"/>
<evidence type="ECO:0000259" key="2">
    <source>
        <dbReference type="Pfam" id="PF20700"/>
    </source>
</evidence>
<dbReference type="EMBL" id="CAJOBZ010000064">
    <property type="protein sequence ID" value="CAF4935123.1"/>
    <property type="molecule type" value="Genomic_DNA"/>
</dbReference>
<feature type="region of interest" description="Disordered" evidence="1">
    <location>
        <begin position="39"/>
        <end position="64"/>
    </location>
</feature>
<evidence type="ECO:0000256" key="1">
    <source>
        <dbReference type="SAM" id="MobiDB-lite"/>
    </source>
</evidence>
<dbReference type="Pfam" id="PF20700">
    <property type="entry name" value="Mutator"/>
    <property type="match status" value="1"/>
</dbReference>
<dbReference type="AlphaFoldDB" id="A0A821X190"/>
<evidence type="ECO:0000313" key="3">
    <source>
        <dbReference type="EMBL" id="CAF4935123.1"/>
    </source>
</evidence>
<sequence length="430" mass="48918">MKFAVPRIWREPTDHIHDCYFCVVNPSKRRAGKNAKKIEYPNLPSTSAPVPHSENFPVPSNPKRKAEEQLPLSQICSNSGDSEFVITSPSVEPHLINSEEFDDLVRDLNLPKLKAEILASRLKQWNLLKSDVKISDQRTRHKTFSGFFTKEDGLCYCNDVKGLPTIGYHFKMFLLHIIKHRTMLMMNMRSCHMTNTIKILITVYHEEQENINVTPLLEGNRVVDIAYLFSQLTTMSHHPFDCNFTSMDFIKEKGWGSCQVFIFAVEGVFQTGSGYAKLDEICACLNMPNMSERYYMKICSKLGDIHRDVDLQHMLEAGKEEKQLAIDQGDIVTDGIPYNHNNRRILGSKRSYGTNFNSLSSVGCIIGLRTKKILFIGVRNSYCCICAVAAKRKPEVPAHKCYKNWFGSSTQMETDAIVEGFKISVSMHGL</sequence>
<organism evidence="3 4">
    <name type="scientific">Pieris macdunnoughi</name>
    <dbReference type="NCBI Taxonomy" id="345717"/>
    <lineage>
        <taxon>Eukaryota</taxon>
        <taxon>Metazoa</taxon>
        <taxon>Ecdysozoa</taxon>
        <taxon>Arthropoda</taxon>
        <taxon>Hexapoda</taxon>
        <taxon>Insecta</taxon>
        <taxon>Pterygota</taxon>
        <taxon>Neoptera</taxon>
        <taxon>Endopterygota</taxon>
        <taxon>Lepidoptera</taxon>
        <taxon>Glossata</taxon>
        <taxon>Ditrysia</taxon>
        <taxon>Papilionoidea</taxon>
        <taxon>Pieridae</taxon>
        <taxon>Pierinae</taxon>
        <taxon>Pieris</taxon>
    </lineage>
</organism>
<accession>A0A821X190</accession>
<name>A0A821X190_9NEOP</name>
<evidence type="ECO:0000313" key="4">
    <source>
        <dbReference type="Proteomes" id="UP000663880"/>
    </source>
</evidence>
<gene>
    <name evidence="3" type="ORF">PMACD_LOCUS14197</name>
</gene>
<feature type="domain" description="Mutator-like transposase" evidence="2">
    <location>
        <begin position="264"/>
        <end position="430"/>
    </location>
</feature>
<dbReference type="PANTHER" id="PTHR46114">
    <property type="entry name" value="APPLE DOMAIN-CONTAINING PROTEIN"/>
    <property type="match status" value="1"/>
</dbReference>
<dbReference type="PANTHER" id="PTHR46114:SF1">
    <property type="entry name" value="ZAD DOMAIN-CONTAINING PROTEIN"/>
    <property type="match status" value="1"/>
</dbReference>
<dbReference type="OrthoDB" id="6155932at2759"/>
<dbReference type="InterPro" id="IPR049012">
    <property type="entry name" value="Mutator_transp_dom"/>
</dbReference>